<feature type="non-terminal residue" evidence="2">
    <location>
        <position position="1"/>
    </location>
</feature>
<proteinExistence type="predicted"/>
<evidence type="ECO:0000259" key="1">
    <source>
        <dbReference type="PROSITE" id="PS51379"/>
    </source>
</evidence>
<dbReference type="EMBL" id="BARU01028534">
    <property type="protein sequence ID" value="GAH71746.1"/>
    <property type="molecule type" value="Genomic_DNA"/>
</dbReference>
<dbReference type="Gene3D" id="3.20.20.100">
    <property type="entry name" value="NADP-dependent oxidoreductase domain"/>
    <property type="match status" value="1"/>
</dbReference>
<gene>
    <name evidence="2" type="ORF">S03H2_45530</name>
</gene>
<comment type="caution">
    <text evidence="2">The sequence shown here is derived from an EMBL/GenBank/DDBJ whole genome shotgun (WGS) entry which is preliminary data.</text>
</comment>
<sequence>RGFSSHDKPENVKKFIDTREFSAMLVSYNWLNPQMADTIAYAAGEGMGVAVMNPVGGGHLAADTKQVLRMLPGAKSAAEVALRFVLSTPGVCVALSGMNTLEQVQENARTASRRTPMTARQRRRLFERLKKVKEKSKLICTACGYCMPCPHGVDIPQNFVLLSRARLFGLTDFARYQFGRLRKHKRGDRSAFACQQCGECLPKCPNNIAIVEQLAETAELLGK</sequence>
<dbReference type="InterPro" id="IPR053135">
    <property type="entry name" value="AKR2_Oxidoreductase"/>
</dbReference>
<accession>X1HNM8</accession>
<evidence type="ECO:0000313" key="2">
    <source>
        <dbReference type="EMBL" id="GAH71746.1"/>
    </source>
</evidence>
<dbReference type="SUPFAM" id="SSF46548">
    <property type="entry name" value="alpha-helical ferredoxin"/>
    <property type="match status" value="1"/>
</dbReference>
<name>X1HNM8_9ZZZZ</name>
<dbReference type="InterPro" id="IPR036812">
    <property type="entry name" value="NAD(P)_OxRdtase_dom_sf"/>
</dbReference>
<dbReference type="PANTHER" id="PTHR43312:SF1">
    <property type="entry name" value="NADP-DEPENDENT OXIDOREDUCTASE DOMAIN-CONTAINING PROTEIN"/>
    <property type="match status" value="1"/>
</dbReference>
<feature type="domain" description="4Fe-4S ferredoxin-type" evidence="1">
    <location>
        <begin position="183"/>
        <end position="214"/>
    </location>
</feature>
<dbReference type="InterPro" id="IPR017896">
    <property type="entry name" value="4Fe4S_Fe-S-bd"/>
</dbReference>
<dbReference type="PROSITE" id="PS51379">
    <property type="entry name" value="4FE4S_FER_2"/>
    <property type="match status" value="1"/>
</dbReference>
<dbReference type="Pfam" id="PF13187">
    <property type="entry name" value="Fer4_9"/>
    <property type="match status" value="1"/>
</dbReference>
<dbReference type="InterPro" id="IPR017900">
    <property type="entry name" value="4Fe4S_Fe_S_CS"/>
</dbReference>
<dbReference type="PROSITE" id="PS00198">
    <property type="entry name" value="4FE4S_FER_1"/>
    <property type="match status" value="1"/>
</dbReference>
<dbReference type="PANTHER" id="PTHR43312">
    <property type="entry name" value="D-THREO-ALDOSE 1-DEHYDROGENASE"/>
    <property type="match status" value="1"/>
</dbReference>
<dbReference type="AlphaFoldDB" id="X1HNM8"/>
<protein>
    <recommendedName>
        <fullName evidence="1">4Fe-4S ferredoxin-type domain-containing protein</fullName>
    </recommendedName>
</protein>
<organism evidence="2">
    <name type="scientific">marine sediment metagenome</name>
    <dbReference type="NCBI Taxonomy" id="412755"/>
    <lineage>
        <taxon>unclassified sequences</taxon>
        <taxon>metagenomes</taxon>
        <taxon>ecological metagenomes</taxon>
    </lineage>
</organism>
<dbReference type="SUPFAM" id="SSF51430">
    <property type="entry name" value="NAD(P)-linked oxidoreductase"/>
    <property type="match status" value="1"/>
</dbReference>
<reference evidence="2" key="1">
    <citation type="journal article" date="2014" name="Front. Microbiol.">
        <title>High frequency of phylogenetically diverse reductive dehalogenase-homologous genes in deep subseafloor sedimentary metagenomes.</title>
        <authorList>
            <person name="Kawai M."/>
            <person name="Futagami T."/>
            <person name="Toyoda A."/>
            <person name="Takaki Y."/>
            <person name="Nishi S."/>
            <person name="Hori S."/>
            <person name="Arai W."/>
            <person name="Tsubouchi T."/>
            <person name="Morono Y."/>
            <person name="Uchiyama I."/>
            <person name="Ito T."/>
            <person name="Fujiyama A."/>
            <person name="Inagaki F."/>
            <person name="Takami H."/>
        </authorList>
    </citation>
    <scope>NUCLEOTIDE SEQUENCE</scope>
    <source>
        <strain evidence="2">Expedition CK06-06</strain>
    </source>
</reference>